<evidence type="ECO:0000256" key="2">
    <source>
        <dbReference type="ARBA" id="ARBA00022723"/>
    </source>
</evidence>
<dbReference type="Gene3D" id="1.10.150.120">
    <property type="entry name" value="[2Fe-2S]-binding domain"/>
    <property type="match status" value="1"/>
</dbReference>
<evidence type="ECO:0000256" key="1">
    <source>
        <dbReference type="ARBA" id="ARBA00022714"/>
    </source>
</evidence>
<dbReference type="SUPFAM" id="SSF47741">
    <property type="entry name" value="CO dehydrogenase ISP C-domain like"/>
    <property type="match status" value="1"/>
</dbReference>
<dbReference type="PANTHER" id="PTHR44379:SF8">
    <property type="entry name" value="XANTHINE DEHYDROGENASE IRON-SULFUR-BINDING SUBUNIT XDHC-RELATED"/>
    <property type="match status" value="1"/>
</dbReference>
<protein>
    <submittedName>
        <fullName evidence="9">(2Fe-2S)-binding protein</fullName>
    </submittedName>
</protein>
<feature type="compositionally biased region" description="Low complexity" evidence="7">
    <location>
        <begin position="167"/>
        <end position="178"/>
    </location>
</feature>
<sequence>MKATLTLRINAEDRDVMVPVHKTLLEVLREDLGLTGTKHGCELGECGTCTVLVDGTPVLSCLVLPVELQGREITTVEGMARGGRLHPLQAAFAELGAAQCGYCTPGILVAAKALLDRAPAPTRSEVAEWLAGNLCRCTGYLKILEAVDLAAARMRGGGAGSAPQRGEPAVPAETAEPARAGEEAL</sequence>
<dbReference type="InterPro" id="IPR036884">
    <property type="entry name" value="2Fe-2S-bd_dom_sf"/>
</dbReference>
<comment type="caution">
    <text evidence="9">The sequence shown here is derived from an EMBL/GenBank/DDBJ whole genome shotgun (WGS) entry which is preliminary data.</text>
</comment>
<dbReference type="PANTHER" id="PTHR44379">
    <property type="entry name" value="OXIDOREDUCTASE WITH IRON-SULFUR SUBUNIT"/>
    <property type="match status" value="1"/>
</dbReference>
<evidence type="ECO:0000256" key="4">
    <source>
        <dbReference type="ARBA" id="ARBA00023004"/>
    </source>
</evidence>
<dbReference type="InterPro" id="IPR001041">
    <property type="entry name" value="2Fe-2S_ferredoxin-type"/>
</dbReference>
<dbReference type="InterPro" id="IPR006058">
    <property type="entry name" value="2Fe2S_fd_BS"/>
</dbReference>
<evidence type="ECO:0000256" key="6">
    <source>
        <dbReference type="ARBA" id="ARBA00060707"/>
    </source>
</evidence>
<dbReference type="GO" id="GO:0016491">
    <property type="term" value="F:oxidoreductase activity"/>
    <property type="evidence" value="ECO:0007669"/>
    <property type="project" value="UniProtKB-KW"/>
</dbReference>
<evidence type="ECO:0000259" key="8">
    <source>
        <dbReference type="PROSITE" id="PS51085"/>
    </source>
</evidence>
<keyword evidence="3" id="KW-0560">Oxidoreductase</keyword>
<dbReference type="GO" id="GO:0051537">
    <property type="term" value="F:2 iron, 2 sulfur cluster binding"/>
    <property type="evidence" value="ECO:0007669"/>
    <property type="project" value="UniProtKB-KW"/>
</dbReference>
<dbReference type="InterPro" id="IPR036010">
    <property type="entry name" value="2Fe-2S_ferredoxin-like_sf"/>
</dbReference>
<dbReference type="FunFam" id="3.10.20.30:FF:000020">
    <property type="entry name" value="Xanthine dehydrogenase iron-sulfur subunit"/>
    <property type="match status" value="1"/>
</dbReference>
<name>A0A537J283_9BACT</name>
<evidence type="ECO:0000313" key="9">
    <source>
        <dbReference type="EMBL" id="TMI77658.1"/>
    </source>
</evidence>
<keyword evidence="4" id="KW-0408">Iron</keyword>
<dbReference type="Proteomes" id="UP000318093">
    <property type="component" value="Unassembled WGS sequence"/>
</dbReference>
<dbReference type="InterPro" id="IPR051452">
    <property type="entry name" value="Diverse_Oxidoreductases"/>
</dbReference>
<comment type="pathway">
    <text evidence="6">Alkaloid degradation; nicotine degradation.</text>
</comment>
<dbReference type="EMBL" id="VBAN01000487">
    <property type="protein sequence ID" value="TMI77658.1"/>
    <property type="molecule type" value="Genomic_DNA"/>
</dbReference>
<dbReference type="Pfam" id="PF00111">
    <property type="entry name" value="Fer2"/>
    <property type="match status" value="1"/>
</dbReference>
<dbReference type="Gene3D" id="3.10.20.30">
    <property type="match status" value="1"/>
</dbReference>
<feature type="region of interest" description="Disordered" evidence="7">
    <location>
        <begin position="157"/>
        <end position="185"/>
    </location>
</feature>
<dbReference type="PROSITE" id="PS00197">
    <property type="entry name" value="2FE2S_FER_1"/>
    <property type="match status" value="1"/>
</dbReference>
<dbReference type="InterPro" id="IPR012675">
    <property type="entry name" value="Beta-grasp_dom_sf"/>
</dbReference>
<dbReference type="GO" id="GO:0046872">
    <property type="term" value="F:metal ion binding"/>
    <property type="evidence" value="ECO:0007669"/>
    <property type="project" value="UniProtKB-KW"/>
</dbReference>
<dbReference type="Pfam" id="PF01799">
    <property type="entry name" value="Fer2_2"/>
    <property type="match status" value="1"/>
</dbReference>
<keyword evidence="1" id="KW-0001">2Fe-2S</keyword>
<accession>A0A537J283</accession>
<keyword evidence="5" id="KW-0411">Iron-sulfur</keyword>
<evidence type="ECO:0000256" key="3">
    <source>
        <dbReference type="ARBA" id="ARBA00023002"/>
    </source>
</evidence>
<proteinExistence type="predicted"/>
<gene>
    <name evidence="9" type="ORF">E6H03_13505</name>
</gene>
<evidence type="ECO:0000256" key="7">
    <source>
        <dbReference type="SAM" id="MobiDB-lite"/>
    </source>
</evidence>
<dbReference type="CDD" id="cd00207">
    <property type="entry name" value="fer2"/>
    <property type="match status" value="1"/>
</dbReference>
<feature type="domain" description="2Fe-2S ferredoxin-type" evidence="8">
    <location>
        <begin position="3"/>
        <end position="79"/>
    </location>
</feature>
<reference evidence="9 10" key="1">
    <citation type="journal article" date="2019" name="Nat. Microbiol.">
        <title>Mediterranean grassland soil C-N compound turnover is dependent on rainfall and depth, and is mediated by genomically divergent microorganisms.</title>
        <authorList>
            <person name="Diamond S."/>
            <person name="Andeer P.F."/>
            <person name="Li Z."/>
            <person name="Crits-Christoph A."/>
            <person name="Burstein D."/>
            <person name="Anantharaman K."/>
            <person name="Lane K.R."/>
            <person name="Thomas B.C."/>
            <person name="Pan C."/>
            <person name="Northen T.R."/>
            <person name="Banfield J.F."/>
        </authorList>
    </citation>
    <scope>NUCLEOTIDE SEQUENCE [LARGE SCALE GENOMIC DNA]</scope>
    <source>
        <strain evidence="9">NP_6</strain>
    </source>
</reference>
<evidence type="ECO:0000313" key="10">
    <source>
        <dbReference type="Proteomes" id="UP000318093"/>
    </source>
</evidence>
<organism evidence="9 10">
    <name type="scientific">Candidatus Segetimicrobium genomatis</name>
    <dbReference type="NCBI Taxonomy" id="2569760"/>
    <lineage>
        <taxon>Bacteria</taxon>
        <taxon>Bacillati</taxon>
        <taxon>Candidatus Sysuimicrobiota</taxon>
        <taxon>Candidatus Sysuimicrobiia</taxon>
        <taxon>Candidatus Sysuimicrobiales</taxon>
        <taxon>Candidatus Segetimicrobiaceae</taxon>
        <taxon>Candidatus Segetimicrobium</taxon>
    </lineage>
</organism>
<evidence type="ECO:0000256" key="5">
    <source>
        <dbReference type="ARBA" id="ARBA00023014"/>
    </source>
</evidence>
<dbReference type="PROSITE" id="PS51085">
    <property type="entry name" value="2FE2S_FER_2"/>
    <property type="match status" value="1"/>
</dbReference>
<dbReference type="InterPro" id="IPR002888">
    <property type="entry name" value="2Fe-2S-bd"/>
</dbReference>
<keyword evidence="2" id="KW-0479">Metal-binding</keyword>
<dbReference type="AlphaFoldDB" id="A0A537J283"/>
<dbReference type="SUPFAM" id="SSF54292">
    <property type="entry name" value="2Fe-2S ferredoxin-like"/>
    <property type="match status" value="1"/>
</dbReference>